<comment type="caution">
    <text evidence="3">The sequence shown here is derived from an EMBL/GenBank/DDBJ whole genome shotgun (WGS) entry which is preliminary data.</text>
</comment>
<organism evidence="3">
    <name type="scientific">Populus alba</name>
    <name type="common">White poplar</name>
    <dbReference type="NCBI Taxonomy" id="43335"/>
    <lineage>
        <taxon>Eukaryota</taxon>
        <taxon>Viridiplantae</taxon>
        <taxon>Streptophyta</taxon>
        <taxon>Embryophyta</taxon>
        <taxon>Tracheophyta</taxon>
        <taxon>Spermatophyta</taxon>
        <taxon>Magnoliopsida</taxon>
        <taxon>eudicotyledons</taxon>
        <taxon>Gunneridae</taxon>
        <taxon>Pentapetalae</taxon>
        <taxon>rosids</taxon>
        <taxon>fabids</taxon>
        <taxon>Malpighiales</taxon>
        <taxon>Salicaceae</taxon>
        <taxon>Saliceae</taxon>
        <taxon>Populus</taxon>
    </lineage>
</organism>
<feature type="chain" id="PRO_5020655294" description="Expansin-like EG45 domain-containing protein" evidence="2">
    <location>
        <begin position="24"/>
        <end position="101"/>
    </location>
</feature>
<proteinExistence type="predicted"/>
<gene>
    <name evidence="3" type="ORF">D5086_0000217160</name>
</gene>
<sequence length="101" mass="10808">MTMAATISLLLFVLHLCVAGTYGDDGGWQGGHATFYGGGDASGTMGVLVGMAICTVKGMVLTLQHLVLPIQQWLSCGSCYEMRCAVIPNGVPPWVHHRHRH</sequence>
<protein>
    <recommendedName>
        <fullName evidence="4">Expansin-like EG45 domain-containing protein</fullName>
    </recommendedName>
</protein>
<keyword evidence="2" id="KW-0732">Signal</keyword>
<evidence type="ECO:0000313" key="3">
    <source>
        <dbReference type="EMBL" id="TKR97026.1"/>
    </source>
</evidence>
<evidence type="ECO:0000256" key="1">
    <source>
        <dbReference type="SAM" id="Phobius"/>
    </source>
</evidence>
<dbReference type="EMBL" id="RCHU01000747">
    <property type="protein sequence ID" value="TKR97026.1"/>
    <property type="molecule type" value="Genomic_DNA"/>
</dbReference>
<dbReference type="Gene3D" id="2.40.40.10">
    <property type="entry name" value="RlpA-like domain"/>
    <property type="match status" value="1"/>
</dbReference>
<dbReference type="PRINTS" id="PR01225">
    <property type="entry name" value="EXPANSNFAMLY"/>
</dbReference>
<feature type="signal peptide" evidence="2">
    <location>
        <begin position="1"/>
        <end position="23"/>
    </location>
</feature>
<feature type="transmembrane region" description="Helical" evidence="1">
    <location>
        <begin position="43"/>
        <end position="63"/>
    </location>
</feature>
<keyword evidence="1" id="KW-0812">Transmembrane</keyword>
<dbReference type="GO" id="GO:0005576">
    <property type="term" value="C:extracellular region"/>
    <property type="evidence" value="ECO:0007669"/>
    <property type="project" value="InterPro"/>
</dbReference>
<reference evidence="3" key="1">
    <citation type="submission" date="2018-10" db="EMBL/GenBank/DDBJ databases">
        <title>Population genomic analysis revealed the cold adaptation of white poplar.</title>
        <authorList>
            <person name="Liu Y.-J."/>
        </authorList>
    </citation>
    <scope>NUCLEOTIDE SEQUENCE [LARGE SCALE GENOMIC DNA]</scope>
    <source>
        <strain evidence="3">PAL-ZL1</strain>
    </source>
</reference>
<evidence type="ECO:0000256" key="2">
    <source>
        <dbReference type="SAM" id="SignalP"/>
    </source>
</evidence>
<evidence type="ECO:0008006" key="4">
    <source>
        <dbReference type="Google" id="ProtNLM"/>
    </source>
</evidence>
<dbReference type="InterPro" id="IPR007118">
    <property type="entry name" value="Expan_Lol_pI"/>
</dbReference>
<accession>A0A4U5PL13</accession>
<keyword evidence="1" id="KW-0472">Membrane</keyword>
<dbReference type="AlphaFoldDB" id="A0A4U5PL13"/>
<name>A0A4U5PL13_POPAL</name>
<dbReference type="STRING" id="43335.A0A4U5PL13"/>
<keyword evidence="1" id="KW-1133">Transmembrane helix</keyword>
<dbReference type="InterPro" id="IPR036908">
    <property type="entry name" value="RlpA-like_sf"/>
</dbReference>